<reference evidence="6" key="1">
    <citation type="journal article" date="2020" name="mSystems">
        <title>Genome- and Community-Level Interaction Insights into Carbon Utilization and Element Cycling Functions of Hydrothermarchaeota in Hydrothermal Sediment.</title>
        <authorList>
            <person name="Zhou Z."/>
            <person name="Liu Y."/>
            <person name="Xu W."/>
            <person name="Pan J."/>
            <person name="Luo Z.H."/>
            <person name="Li M."/>
        </authorList>
    </citation>
    <scope>NUCLEOTIDE SEQUENCE [LARGE SCALE GENOMIC DNA]</scope>
    <source>
        <strain evidence="6">SpSt-747</strain>
    </source>
</reference>
<evidence type="ECO:0000259" key="5">
    <source>
        <dbReference type="Pfam" id="PF02662"/>
    </source>
</evidence>
<evidence type="ECO:0000256" key="3">
    <source>
        <dbReference type="ARBA" id="ARBA00023004"/>
    </source>
</evidence>
<organism evidence="6">
    <name type="scientific">Candidatus Caldatribacterium californiense</name>
    <dbReference type="NCBI Taxonomy" id="1454726"/>
    <lineage>
        <taxon>Bacteria</taxon>
        <taxon>Pseudomonadati</taxon>
        <taxon>Atribacterota</taxon>
        <taxon>Atribacteria</taxon>
        <taxon>Atribacterales</taxon>
        <taxon>Candidatus Caldatribacteriaceae</taxon>
        <taxon>Candidatus Caldatribacterium</taxon>
    </lineage>
</organism>
<evidence type="ECO:0000256" key="4">
    <source>
        <dbReference type="ARBA" id="ARBA00023014"/>
    </source>
</evidence>
<keyword evidence="4" id="KW-0411">Iron-sulfur</keyword>
<evidence type="ECO:0000256" key="1">
    <source>
        <dbReference type="ARBA" id="ARBA00022723"/>
    </source>
</evidence>
<sequence>MKRCAPAAAYVPGSVRQRPSRLRWCIVSLGIIGCERSGFPALCALGKEEPEIWDRIVEVFPVPCLGGVDEETILRILLRCDTLLLVGCPPASCRNAWGSTLAEKRVARVSQLLEEAEIPKRVFCVFANPNRLGELKARVVV</sequence>
<dbReference type="GO" id="GO:0046872">
    <property type="term" value="F:metal ion binding"/>
    <property type="evidence" value="ECO:0007669"/>
    <property type="project" value="UniProtKB-KW"/>
</dbReference>
<gene>
    <name evidence="6" type="ORF">ENV30_06980</name>
</gene>
<dbReference type="EMBL" id="DTFV01000100">
    <property type="protein sequence ID" value="HGI31032.1"/>
    <property type="molecule type" value="Genomic_DNA"/>
</dbReference>
<dbReference type="PROSITE" id="PS51257">
    <property type="entry name" value="PROKAR_LIPOPROTEIN"/>
    <property type="match status" value="1"/>
</dbReference>
<protein>
    <submittedName>
        <fullName evidence="6">Hydrogenase iron-sulfur subunit</fullName>
    </submittedName>
</protein>
<dbReference type="InterPro" id="IPR003813">
    <property type="entry name" value="MvhD/FlpD"/>
</dbReference>
<feature type="domain" description="F420-non-reducing hydrogenase iron-sulfur subunit D" evidence="5">
    <location>
        <begin position="33"/>
        <end position="130"/>
    </location>
</feature>
<proteinExistence type="predicted"/>
<dbReference type="GO" id="GO:0016491">
    <property type="term" value="F:oxidoreductase activity"/>
    <property type="evidence" value="ECO:0007669"/>
    <property type="project" value="UniProtKB-KW"/>
</dbReference>
<comment type="caution">
    <text evidence="6">The sequence shown here is derived from an EMBL/GenBank/DDBJ whole genome shotgun (WGS) entry which is preliminary data.</text>
</comment>
<evidence type="ECO:0000313" key="6">
    <source>
        <dbReference type="EMBL" id="HGI31032.1"/>
    </source>
</evidence>
<name>A0A7V4DES3_9BACT</name>
<dbReference type="Pfam" id="PF02662">
    <property type="entry name" value="FlpD"/>
    <property type="match status" value="1"/>
</dbReference>
<dbReference type="AlphaFoldDB" id="A0A7V4DES3"/>
<dbReference type="GO" id="GO:0051536">
    <property type="term" value="F:iron-sulfur cluster binding"/>
    <property type="evidence" value="ECO:0007669"/>
    <property type="project" value="UniProtKB-KW"/>
</dbReference>
<evidence type="ECO:0000256" key="2">
    <source>
        <dbReference type="ARBA" id="ARBA00023002"/>
    </source>
</evidence>
<keyword evidence="3" id="KW-0408">Iron</keyword>
<accession>A0A7V4DES3</accession>
<keyword evidence="1" id="KW-0479">Metal-binding</keyword>
<keyword evidence="2" id="KW-0560">Oxidoreductase</keyword>